<evidence type="ECO:0000313" key="1">
    <source>
        <dbReference type="EMBL" id="KAF9650240.1"/>
    </source>
</evidence>
<reference evidence="1" key="1">
    <citation type="submission" date="2019-10" db="EMBL/GenBank/DDBJ databases">
        <authorList>
            <consortium name="DOE Joint Genome Institute"/>
            <person name="Kuo A."/>
            <person name="Miyauchi S."/>
            <person name="Kiss E."/>
            <person name="Drula E."/>
            <person name="Kohler A."/>
            <person name="Sanchez-Garcia M."/>
            <person name="Andreopoulos B."/>
            <person name="Barry K.W."/>
            <person name="Bonito G."/>
            <person name="Buee M."/>
            <person name="Carver A."/>
            <person name="Chen C."/>
            <person name="Cichocki N."/>
            <person name="Clum A."/>
            <person name="Culley D."/>
            <person name="Crous P.W."/>
            <person name="Fauchery L."/>
            <person name="Girlanda M."/>
            <person name="Hayes R."/>
            <person name="Keri Z."/>
            <person name="Labutti K."/>
            <person name="Lipzen A."/>
            <person name="Lombard V."/>
            <person name="Magnuson J."/>
            <person name="Maillard F."/>
            <person name="Morin E."/>
            <person name="Murat C."/>
            <person name="Nolan M."/>
            <person name="Ohm R."/>
            <person name="Pangilinan J."/>
            <person name="Pereira M."/>
            <person name="Perotto S."/>
            <person name="Peter M."/>
            <person name="Riley R."/>
            <person name="Sitrit Y."/>
            <person name="Stielow B."/>
            <person name="Szollosi G."/>
            <person name="Zifcakova L."/>
            <person name="Stursova M."/>
            <person name="Spatafora J.W."/>
            <person name="Tedersoo L."/>
            <person name="Vaario L.-M."/>
            <person name="Yamada A."/>
            <person name="Yan M."/>
            <person name="Wang P."/>
            <person name="Xu J."/>
            <person name="Bruns T."/>
            <person name="Baldrian P."/>
            <person name="Vilgalys R."/>
            <person name="Henrissat B."/>
            <person name="Grigoriev I.V."/>
            <person name="Hibbett D."/>
            <person name="Nagy L.G."/>
            <person name="Martin F.M."/>
        </authorList>
    </citation>
    <scope>NUCLEOTIDE SEQUENCE</scope>
    <source>
        <strain evidence="1">P2</strain>
    </source>
</reference>
<organism evidence="1 2">
    <name type="scientific">Thelephora ganbajun</name>
    <name type="common">Ganba fungus</name>
    <dbReference type="NCBI Taxonomy" id="370292"/>
    <lineage>
        <taxon>Eukaryota</taxon>
        <taxon>Fungi</taxon>
        <taxon>Dikarya</taxon>
        <taxon>Basidiomycota</taxon>
        <taxon>Agaricomycotina</taxon>
        <taxon>Agaricomycetes</taxon>
        <taxon>Thelephorales</taxon>
        <taxon>Thelephoraceae</taxon>
        <taxon>Thelephora</taxon>
    </lineage>
</organism>
<reference evidence="1" key="2">
    <citation type="journal article" date="2020" name="Nat. Commun.">
        <title>Large-scale genome sequencing of mycorrhizal fungi provides insights into the early evolution of symbiotic traits.</title>
        <authorList>
            <person name="Miyauchi S."/>
            <person name="Kiss E."/>
            <person name="Kuo A."/>
            <person name="Drula E."/>
            <person name="Kohler A."/>
            <person name="Sanchez-Garcia M."/>
            <person name="Morin E."/>
            <person name="Andreopoulos B."/>
            <person name="Barry K.W."/>
            <person name="Bonito G."/>
            <person name="Buee M."/>
            <person name="Carver A."/>
            <person name="Chen C."/>
            <person name="Cichocki N."/>
            <person name="Clum A."/>
            <person name="Culley D."/>
            <person name="Crous P.W."/>
            <person name="Fauchery L."/>
            <person name="Girlanda M."/>
            <person name="Hayes R.D."/>
            <person name="Keri Z."/>
            <person name="LaButti K."/>
            <person name="Lipzen A."/>
            <person name="Lombard V."/>
            <person name="Magnuson J."/>
            <person name="Maillard F."/>
            <person name="Murat C."/>
            <person name="Nolan M."/>
            <person name="Ohm R.A."/>
            <person name="Pangilinan J."/>
            <person name="Pereira M.F."/>
            <person name="Perotto S."/>
            <person name="Peter M."/>
            <person name="Pfister S."/>
            <person name="Riley R."/>
            <person name="Sitrit Y."/>
            <person name="Stielow J.B."/>
            <person name="Szollosi G."/>
            <person name="Zifcakova L."/>
            <person name="Stursova M."/>
            <person name="Spatafora J.W."/>
            <person name="Tedersoo L."/>
            <person name="Vaario L.M."/>
            <person name="Yamada A."/>
            <person name="Yan M."/>
            <person name="Wang P."/>
            <person name="Xu J."/>
            <person name="Bruns T."/>
            <person name="Baldrian P."/>
            <person name="Vilgalys R."/>
            <person name="Dunand C."/>
            <person name="Henrissat B."/>
            <person name="Grigoriev I.V."/>
            <person name="Hibbett D."/>
            <person name="Nagy L.G."/>
            <person name="Martin F.M."/>
        </authorList>
    </citation>
    <scope>NUCLEOTIDE SEQUENCE</scope>
    <source>
        <strain evidence="1">P2</strain>
    </source>
</reference>
<comment type="caution">
    <text evidence="1">The sequence shown here is derived from an EMBL/GenBank/DDBJ whole genome shotgun (WGS) entry which is preliminary data.</text>
</comment>
<gene>
    <name evidence="1" type="ORF">BDM02DRAFT_3112488</name>
</gene>
<accession>A0ACB6ZK92</accession>
<dbReference type="Proteomes" id="UP000886501">
    <property type="component" value="Unassembled WGS sequence"/>
</dbReference>
<name>A0ACB6ZK92_THEGA</name>
<sequence>MSHDHGHGGCGDHIDEHELSWNVLGYQDNLYKQIDRAHVVAFNANGQGRTVIKPWSERNDEASYLESDADDQLILRVPFTGSVKLRALLLKAGPGDKTPLKVSLFANENNIDFDDIADKAPTQEFDVPQGRDVGEYQVRAAKFVNISSITVFFPASQGAEETRVYYLGFLGQWSEKKEDPVITVYEAQANPADHEKIQGMMGGTQMPQP</sequence>
<proteinExistence type="predicted"/>
<dbReference type="EMBL" id="MU117987">
    <property type="protein sequence ID" value="KAF9650240.1"/>
    <property type="molecule type" value="Genomic_DNA"/>
</dbReference>
<protein>
    <submittedName>
        <fullName evidence="1">DUF1000-domain-containing protein</fullName>
    </submittedName>
</protein>
<evidence type="ECO:0000313" key="2">
    <source>
        <dbReference type="Proteomes" id="UP000886501"/>
    </source>
</evidence>
<keyword evidence="2" id="KW-1185">Reference proteome</keyword>